<reference evidence="1 2" key="1">
    <citation type="submission" date="2019-04" db="EMBL/GenBank/DDBJ databases">
        <title>Streptomyces sp. nov. Bv016 isolated from bark of Buahinia variegata.</title>
        <authorList>
            <person name="Kanchanasin P."/>
            <person name="Tanasupawat S."/>
            <person name="Yuki M."/>
            <person name="Kudo T."/>
        </authorList>
    </citation>
    <scope>NUCLEOTIDE SEQUENCE [LARGE SCALE GENOMIC DNA]</scope>
    <source>
        <strain evidence="1 2">Bv016</strain>
    </source>
</reference>
<dbReference type="EMBL" id="SRRT01000006">
    <property type="protein sequence ID" value="TGN74510.1"/>
    <property type="molecule type" value="Genomic_DNA"/>
</dbReference>
<organism evidence="1 2">
    <name type="scientific">Streptomyces bauhiniae</name>
    <dbReference type="NCBI Taxonomy" id="2340725"/>
    <lineage>
        <taxon>Bacteria</taxon>
        <taxon>Bacillati</taxon>
        <taxon>Actinomycetota</taxon>
        <taxon>Actinomycetes</taxon>
        <taxon>Kitasatosporales</taxon>
        <taxon>Streptomycetaceae</taxon>
        <taxon>Streptomyces</taxon>
    </lineage>
</organism>
<protein>
    <submittedName>
        <fullName evidence="1">Uncharacterized protein</fullName>
    </submittedName>
</protein>
<comment type="caution">
    <text evidence="1">The sequence shown here is derived from an EMBL/GenBank/DDBJ whole genome shotgun (WGS) entry which is preliminary data.</text>
</comment>
<evidence type="ECO:0000313" key="2">
    <source>
        <dbReference type="Proteomes" id="UP000298159"/>
    </source>
</evidence>
<proteinExistence type="predicted"/>
<accession>A0A4Z1CZX9</accession>
<dbReference type="AlphaFoldDB" id="A0A4Z1CZX9"/>
<dbReference type="RefSeq" id="WP_135787105.1">
    <property type="nucleotide sequence ID" value="NZ_SRRT01000006.1"/>
</dbReference>
<sequence length="329" mass="36436">MKDIFTILTERVLRDSNGEPICAHVGDIQSCTVKNHPTYQALRKKVRLGRSKSTASMRLWESVGTLAREGDQQEREKWLIILLDLLTPYFGGWSQELARKWHYEVSDIRSAMVEGALSAWFYKGSGIPSKELLDTMMTRAFASGRGLVEAGSAETCAVSEGDAISDATHEEDFELQASSIIDASAVRDPDANERIRGERTGSLLQRMGAMNHAKILHDKIRSGCRSEADAPVITPAQVGRSWVDGKNLYYRLSDLLPQYVSFGEAANIVGLSESQASKMARKGTLPFRVFWIGNSRVVSVKSLMHILDIQDSLVHPDDVENGASHVARE</sequence>
<evidence type="ECO:0000313" key="1">
    <source>
        <dbReference type="EMBL" id="TGN74510.1"/>
    </source>
</evidence>
<keyword evidence="2" id="KW-1185">Reference proteome</keyword>
<dbReference type="Proteomes" id="UP000298159">
    <property type="component" value="Unassembled WGS sequence"/>
</dbReference>
<gene>
    <name evidence="1" type="ORF">E5083_20055</name>
</gene>
<dbReference type="GeneID" id="95449888"/>
<name>A0A4Z1CZX9_9ACTN</name>